<dbReference type="EMBL" id="CP134537">
    <property type="protein sequence ID" value="WNH09080.1"/>
    <property type="molecule type" value="Genomic_DNA"/>
</dbReference>
<dbReference type="InterPro" id="IPR000421">
    <property type="entry name" value="FA58C"/>
</dbReference>
<dbReference type="Gene3D" id="2.60.120.260">
    <property type="entry name" value="Galactose-binding domain-like"/>
    <property type="match status" value="1"/>
</dbReference>
<protein>
    <submittedName>
        <fullName evidence="3">Discoidin domain-containing protein</fullName>
    </submittedName>
</protein>
<feature type="signal peptide" evidence="1">
    <location>
        <begin position="1"/>
        <end position="20"/>
    </location>
</feature>
<evidence type="ECO:0000313" key="3">
    <source>
        <dbReference type="EMBL" id="WNH09080.1"/>
    </source>
</evidence>
<sequence length="245" mass="27751">MSNYKIYIAFVCFLTLSVHGQMTSADFLKADGTVLRNNNGLGDTITLRGTNLEYWLSMEYWMGPVGKGSLNRSTWQASASSSYPGTDLQNVFDRDLSSRWSSGLAQIPDGSQYFMVDMQENVLFNRVSFEAGSQTGDYPRGYKIEVSEDANNWEEVMSGTGSTENTFVQLPNIYFKRYIKITQTGTANSNFWSIAEFNLYMEDDFTVRNSLIDRFGEDGADVVLDSFQKAWITTNDLDNIKVPWE</sequence>
<keyword evidence="1" id="KW-0732">Signal</keyword>
<proteinExistence type="predicted"/>
<dbReference type="PROSITE" id="PS50022">
    <property type="entry name" value="FA58C_3"/>
    <property type="match status" value="1"/>
</dbReference>
<reference evidence="3 4" key="1">
    <citation type="submission" date="2023-09" db="EMBL/GenBank/DDBJ databases">
        <title>Thalassobella suaedae gen. nov., sp. nov., a marine bacterium of the family Flavobacteriaceae isolated from a halophyte Suaeda japonica.</title>
        <authorList>
            <person name="Lee S.Y."/>
            <person name="Hwang C.Y."/>
        </authorList>
    </citation>
    <scope>NUCLEOTIDE SEQUENCE [LARGE SCALE GENOMIC DNA]</scope>
    <source>
        <strain evidence="3 4">HL-DH14</strain>
    </source>
</reference>
<dbReference type="Pfam" id="PF00754">
    <property type="entry name" value="F5_F8_type_C"/>
    <property type="match status" value="1"/>
</dbReference>
<gene>
    <name evidence="3" type="ORF">RHP51_18995</name>
</gene>
<feature type="domain" description="F5/8 type C" evidence="2">
    <location>
        <begin position="57"/>
        <end position="202"/>
    </location>
</feature>
<evidence type="ECO:0000313" key="4">
    <source>
        <dbReference type="Proteomes" id="UP001302806"/>
    </source>
</evidence>
<evidence type="ECO:0000259" key="2">
    <source>
        <dbReference type="PROSITE" id="PS50022"/>
    </source>
</evidence>
<evidence type="ECO:0000256" key="1">
    <source>
        <dbReference type="SAM" id="SignalP"/>
    </source>
</evidence>
<name>A0ABY9XTE4_9FLAO</name>
<accession>A0ABY9XTE4</accession>
<dbReference type="Proteomes" id="UP001302806">
    <property type="component" value="Chromosome"/>
</dbReference>
<dbReference type="InterPro" id="IPR008979">
    <property type="entry name" value="Galactose-bd-like_sf"/>
</dbReference>
<dbReference type="SUPFAM" id="SSF49785">
    <property type="entry name" value="Galactose-binding domain-like"/>
    <property type="match status" value="1"/>
</dbReference>
<organism evidence="3 4">
    <name type="scientific">Thalassobellus suaedae</name>
    <dbReference type="NCBI Taxonomy" id="3074124"/>
    <lineage>
        <taxon>Bacteria</taxon>
        <taxon>Pseudomonadati</taxon>
        <taxon>Bacteroidota</taxon>
        <taxon>Flavobacteriia</taxon>
        <taxon>Flavobacteriales</taxon>
        <taxon>Flavobacteriaceae</taxon>
        <taxon>Thalassobellus</taxon>
    </lineage>
</organism>
<feature type="chain" id="PRO_5046723574" evidence="1">
    <location>
        <begin position="21"/>
        <end position="245"/>
    </location>
</feature>
<dbReference type="RefSeq" id="WP_415865606.1">
    <property type="nucleotide sequence ID" value="NZ_CP134537.1"/>
</dbReference>